<evidence type="ECO:0000256" key="2">
    <source>
        <dbReference type="ARBA" id="ARBA00022553"/>
    </source>
</evidence>
<reference evidence="6" key="2">
    <citation type="submission" date="2025-09" db="UniProtKB">
        <authorList>
            <consortium name="Ensembl"/>
        </authorList>
    </citation>
    <scope>IDENTIFICATION</scope>
</reference>
<feature type="domain" description="Phosphofurin acidic cluster sorting protein 1/2 N-terminal C2" evidence="5">
    <location>
        <begin position="56"/>
        <end position="188"/>
    </location>
</feature>
<dbReference type="Pfam" id="PF10254">
    <property type="entry name" value="Pacs-1"/>
    <property type="match status" value="1"/>
</dbReference>
<reference evidence="6" key="1">
    <citation type="submission" date="2025-08" db="UniProtKB">
        <authorList>
            <consortium name="Ensembl"/>
        </authorList>
    </citation>
    <scope>IDENTIFICATION</scope>
</reference>
<dbReference type="AlphaFoldDB" id="A0A8C5ATX9"/>
<feature type="region of interest" description="Disordered" evidence="3">
    <location>
        <begin position="681"/>
        <end position="700"/>
    </location>
</feature>
<comment type="similarity">
    <text evidence="1">Belongs to the PACS family.</text>
</comment>
<evidence type="ECO:0000259" key="4">
    <source>
        <dbReference type="Pfam" id="PF10254"/>
    </source>
</evidence>
<name>A0A8C5ATX9_GADMO</name>
<proteinExistence type="inferred from homology"/>
<dbReference type="GO" id="GO:0044325">
    <property type="term" value="F:transmembrane transporter binding"/>
    <property type="evidence" value="ECO:0007669"/>
    <property type="project" value="TreeGrafter"/>
</dbReference>
<evidence type="ECO:0000259" key="5">
    <source>
        <dbReference type="Pfam" id="PF25332"/>
    </source>
</evidence>
<accession>A0A8C5ATX9</accession>
<dbReference type="InterPro" id="IPR019381">
    <property type="entry name" value="PACS1/2_C"/>
</dbReference>
<dbReference type="Ensembl" id="ENSGMOT00000054123.1">
    <property type="protein sequence ID" value="ENSGMOP00000036533.1"/>
    <property type="gene ID" value="ENSGMOG00000018354.2"/>
</dbReference>
<sequence>MAAAVDRGGVRAAFLNPGSGGGGGGGPAPASLPTGAALGAVVPGSGSGSGSGAVPVPMNLFATWEIDRSSPSCVPRLCSLTLKKLIVLKELDKELNSLSIAVKIQGSKRLLRSNEYVLPPNGLMETDLELTFSLQYPHFLKRDANRLQIMLQRRKRYKNRTILGYKTLAVGVINMAEVMQHPTDGGQILGLHSNVKEAPLRVAEISVYSLSSQPIDHEDGSGQAGRKTKASGGSPRPPRFLEPIDRPVPTLTLDLYDEDDEVRKPKKARRKMIRTTSMTRVGPSVLDSDPVDQTQEVEEDLDLLYDSLEVYNQSDSGPEMEDNESVLSTPKPKLKPFFEGMSHSSSQTEIGSLHSQKSQHRELCVVLTLSDTCVCVCVCVCVCLAQEMEADDSGLGQGPTQGEVSGSWDVSTERLASTVGKLCKTESQNHMSPRYKAENKLQRRPRSTSMKDRQNSKAQSDRTSSMESECSPDSRLGAQVPRKSVYDQLNQILISDERLPESIILINTMEWQGQVCSHVLHGHGQPIVSTCSAADVQAAFNTIVTRIQRFCNCNAQMPPTIKVAVAGDQCYLSTILRFFVEQLANKTPDWLSYIRFLVIPIGSHPLAKYMASFDSRFNTIFMDTAWRDLFCRTERPTLDNLDVAGRVGQYLAVDSDDAMVVNPGILSSPTPPAPGSYGKEIGNTPPQSPSVSTALSGAGSPCSGGEVMGLQVDYWTWQGPEKKKEGEKRDVGLKNTLKSNFRSLQVSRLPCGGELTPPPSMAMTVVTKEKNKKVIFLSKKPKEKELDSKSQVIDGISRLICTAKHQHTMLRVSIDGVEWNDVKFFQLAAQWPTHVKHFPVGIFGYTKPM</sequence>
<keyword evidence="2" id="KW-0597">Phosphoprotein</keyword>
<dbReference type="Pfam" id="PF25332">
    <property type="entry name" value="C2_PACS_N"/>
    <property type="match status" value="1"/>
</dbReference>
<feature type="domain" description="Phosphofurin acidic cluster sorting protein 1/2 C-terminal" evidence="4">
    <location>
        <begin position="652"/>
        <end position="845"/>
    </location>
</feature>
<organism evidence="6 7">
    <name type="scientific">Gadus morhua</name>
    <name type="common">Atlantic cod</name>
    <dbReference type="NCBI Taxonomy" id="8049"/>
    <lineage>
        <taxon>Eukaryota</taxon>
        <taxon>Metazoa</taxon>
        <taxon>Chordata</taxon>
        <taxon>Craniata</taxon>
        <taxon>Vertebrata</taxon>
        <taxon>Euteleostomi</taxon>
        <taxon>Actinopterygii</taxon>
        <taxon>Neopterygii</taxon>
        <taxon>Teleostei</taxon>
        <taxon>Neoteleostei</taxon>
        <taxon>Acanthomorphata</taxon>
        <taxon>Zeiogadaria</taxon>
        <taxon>Gadariae</taxon>
        <taxon>Gadiformes</taxon>
        <taxon>Gadoidei</taxon>
        <taxon>Gadidae</taxon>
        <taxon>Gadus</taxon>
    </lineage>
</organism>
<protein>
    <submittedName>
        <fullName evidence="6">Phosphofurin acidic cluster sorting protein 2-like</fullName>
    </submittedName>
</protein>
<feature type="compositionally biased region" description="Polar residues" evidence="3">
    <location>
        <begin position="456"/>
        <end position="468"/>
    </location>
</feature>
<evidence type="ECO:0000313" key="7">
    <source>
        <dbReference type="Proteomes" id="UP000694546"/>
    </source>
</evidence>
<dbReference type="GeneTree" id="ENSGT00950000183209"/>
<feature type="region of interest" description="Disordered" evidence="3">
    <location>
        <begin position="213"/>
        <end position="245"/>
    </location>
</feature>
<dbReference type="PANTHER" id="PTHR13280">
    <property type="entry name" value="PHOSPHOFURIN ACIDIC CLUSTER SORTING PROTEIN"/>
    <property type="match status" value="1"/>
</dbReference>
<gene>
    <name evidence="6" type="primary">LOC115560304</name>
</gene>
<dbReference type="InterPro" id="IPR057541">
    <property type="entry name" value="PACS1/2_N"/>
</dbReference>
<dbReference type="Proteomes" id="UP000694546">
    <property type="component" value="Chromosome 15"/>
</dbReference>
<dbReference type="GO" id="GO:0072659">
    <property type="term" value="P:protein localization to plasma membrane"/>
    <property type="evidence" value="ECO:0007669"/>
    <property type="project" value="TreeGrafter"/>
</dbReference>
<evidence type="ECO:0000313" key="6">
    <source>
        <dbReference type="Ensembl" id="ENSGMOP00000036533.1"/>
    </source>
</evidence>
<keyword evidence="7" id="KW-1185">Reference proteome</keyword>
<evidence type="ECO:0000256" key="1">
    <source>
        <dbReference type="ARBA" id="ARBA00008590"/>
    </source>
</evidence>
<evidence type="ECO:0000256" key="3">
    <source>
        <dbReference type="SAM" id="MobiDB-lite"/>
    </source>
</evidence>
<dbReference type="PANTHER" id="PTHR13280:SF14">
    <property type="entry name" value="PHOSPHOFURIN ACIDIC CLUSTER SORTING PROTEIN 1"/>
    <property type="match status" value="1"/>
</dbReference>
<feature type="region of interest" description="Disordered" evidence="3">
    <location>
        <begin position="427"/>
        <end position="477"/>
    </location>
</feature>